<protein>
    <submittedName>
        <fullName evidence="1">Uncharacterized protein</fullName>
    </submittedName>
</protein>
<dbReference type="EMBL" id="JAAIUW010000001">
    <property type="protein sequence ID" value="KAF7844502.1"/>
    <property type="molecule type" value="Genomic_DNA"/>
</dbReference>
<sequence length="170" mass="18850">MVTDMAVIFAAELMNELVPEREFVDLRRVLASSEACSLRGFGRVIVIVVPFVSLACGRGGTPRSSGFRGTYFGFRSSKVQFSDGESPLADYFVDQAGKEIVDEDCLRLQNVSARYLVETKEALQDLVDVAMQNLDLEALVLRLSDDDPSSANDFVHRGRKEIVDEDHPCL</sequence>
<reference evidence="1" key="1">
    <citation type="submission" date="2020-09" db="EMBL/GenBank/DDBJ databases">
        <title>Genome-Enabled Discovery of Anthraquinone Biosynthesis in Senna tora.</title>
        <authorList>
            <person name="Kang S.-H."/>
            <person name="Pandey R.P."/>
            <person name="Lee C.-M."/>
            <person name="Sim J.-S."/>
            <person name="Jeong J.-T."/>
            <person name="Choi B.-S."/>
            <person name="Jung M."/>
            <person name="Ginzburg D."/>
            <person name="Zhao K."/>
            <person name="Won S.Y."/>
            <person name="Oh T.-J."/>
            <person name="Yu Y."/>
            <person name="Kim N.-H."/>
            <person name="Lee O.R."/>
            <person name="Lee T.-H."/>
            <person name="Bashyal P."/>
            <person name="Kim T.-S."/>
            <person name="Lee W.-H."/>
            <person name="Kawkins C."/>
            <person name="Kim C.-K."/>
            <person name="Kim J.S."/>
            <person name="Ahn B.O."/>
            <person name="Rhee S.Y."/>
            <person name="Sohng J.K."/>
        </authorList>
    </citation>
    <scope>NUCLEOTIDE SEQUENCE</scope>
    <source>
        <tissue evidence="1">Leaf</tissue>
    </source>
</reference>
<dbReference type="Proteomes" id="UP000634136">
    <property type="component" value="Unassembled WGS sequence"/>
</dbReference>
<accession>A0A835CMJ0</accession>
<name>A0A835CMJ0_9FABA</name>
<evidence type="ECO:0000313" key="1">
    <source>
        <dbReference type="EMBL" id="KAF7844502.1"/>
    </source>
</evidence>
<evidence type="ECO:0000313" key="2">
    <source>
        <dbReference type="Proteomes" id="UP000634136"/>
    </source>
</evidence>
<dbReference type="AlphaFoldDB" id="A0A835CMJ0"/>
<gene>
    <name evidence="1" type="ORF">G2W53_001407</name>
</gene>
<keyword evidence="2" id="KW-1185">Reference proteome</keyword>
<organism evidence="1 2">
    <name type="scientific">Senna tora</name>
    <dbReference type="NCBI Taxonomy" id="362788"/>
    <lineage>
        <taxon>Eukaryota</taxon>
        <taxon>Viridiplantae</taxon>
        <taxon>Streptophyta</taxon>
        <taxon>Embryophyta</taxon>
        <taxon>Tracheophyta</taxon>
        <taxon>Spermatophyta</taxon>
        <taxon>Magnoliopsida</taxon>
        <taxon>eudicotyledons</taxon>
        <taxon>Gunneridae</taxon>
        <taxon>Pentapetalae</taxon>
        <taxon>rosids</taxon>
        <taxon>fabids</taxon>
        <taxon>Fabales</taxon>
        <taxon>Fabaceae</taxon>
        <taxon>Caesalpinioideae</taxon>
        <taxon>Cassia clade</taxon>
        <taxon>Senna</taxon>
    </lineage>
</organism>
<proteinExistence type="predicted"/>
<comment type="caution">
    <text evidence="1">The sequence shown here is derived from an EMBL/GenBank/DDBJ whole genome shotgun (WGS) entry which is preliminary data.</text>
</comment>